<dbReference type="AlphaFoldDB" id="A0A094YP97"/>
<dbReference type="Pfam" id="PF00155">
    <property type="entry name" value="Aminotran_1_2"/>
    <property type="match status" value="1"/>
</dbReference>
<dbReference type="InterPro" id="IPR050881">
    <property type="entry name" value="LL-DAP_aminotransferase"/>
</dbReference>
<accession>A0A094YP97</accession>
<reference evidence="6 7" key="1">
    <citation type="submission" date="2014-06" db="EMBL/GenBank/DDBJ databases">
        <title>Draft genome sequence of iron oxidizing acidophile Leptospirillum ferriphilum DSM14647.</title>
        <authorList>
            <person name="Cardenas J.P."/>
            <person name="Lazcano M."/>
            <person name="Ossandon F.J."/>
            <person name="Corbett M."/>
            <person name="Holmes D.S."/>
            <person name="Watkin E."/>
        </authorList>
    </citation>
    <scope>NUCLEOTIDE SEQUENCE [LARGE SCALE GENOMIC DNA]</scope>
    <source>
        <strain evidence="6 7">DSM 14647</strain>
    </source>
</reference>
<dbReference type="GO" id="GO:0008483">
    <property type="term" value="F:transaminase activity"/>
    <property type="evidence" value="ECO:0007669"/>
    <property type="project" value="UniProtKB-KW"/>
</dbReference>
<evidence type="ECO:0000256" key="4">
    <source>
        <dbReference type="RuleBase" id="RU000481"/>
    </source>
</evidence>
<dbReference type="PROSITE" id="PS00105">
    <property type="entry name" value="AA_TRANSFER_CLASS_1"/>
    <property type="match status" value="1"/>
</dbReference>
<feature type="domain" description="Aminotransferase class I/classII large" evidence="5">
    <location>
        <begin position="76"/>
        <end position="425"/>
    </location>
</feature>
<organism evidence="6 7">
    <name type="scientific">Leptospirillum ferriphilum</name>
    <dbReference type="NCBI Taxonomy" id="178606"/>
    <lineage>
        <taxon>Bacteria</taxon>
        <taxon>Pseudomonadati</taxon>
        <taxon>Nitrospirota</taxon>
        <taxon>Nitrospiria</taxon>
        <taxon>Nitrospirales</taxon>
        <taxon>Nitrospiraceae</taxon>
        <taxon>Leptospirillum</taxon>
    </lineage>
</organism>
<comment type="cofactor">
    <cofactor evidence="1 4">
        <name>pyridoxal 5'-phosphate</name>
        <dbReference type="ChEBI" id="CHEBI:597326"/>
    </cofactor>
</comment>
<dbReference type="Proteomes" id="UP000029452">
    <property type="component" value="Unassembled WGS sequence"/>
</dbReference>
<dbReference type="Gene3D" id="3.90.1150.10">
    <property type="entry name" value="Aspartate Aminotransferase, domain 1"/>
    <property type="match status" value="1"/>
</dbReference>
<dbReference type="InterPro" id="IPR004839">
    <property type="entry name" value="Aminotransferase_I/II_large"/>
</dbReference>
<dbReference type="InterPro" id="IPR015422">
    <property type="entry name" value="PyrdxlP-dep_Trfase_small"/>
</dbReference>
<evidence type="ECO:0000313" key="6">
    <source>
        <dbReference type="EMBL" id="KGA95036.1"/>
    </source>
</evidence>
<dbReference type="PANTHER" id="PTHR42832:SF3">
    <property type="entry name" value="L-GLUTAMINE--4-(METHYLSULFANYL)-2-OXOBUTANOATE AMINOTRANSFERASE"/>
    <property type="match status" value="1"/>
</dbReference>
<dbReference type="PATRIC" id="fig|178606.4.peg.252"/>
<dbReference type="PANTHER" id="PTHR42832">
    <property type="entry name" value="AMINO ACID AMINOTRANSFERASE"/>
    <property type="match status" value="1"/>
</dbReference>
<dbReference type="InterPro" id="IPR015421">
    <property type="entry name" value="PyrdxlP-dep_Trfase_major"/>
</dbReference>
<sequence>MPPCPGKPGGEKPAGAGSGSRLLTVDLMEMDGLLGKGTVSVMDFRNRWSSRIQSLPPYLFARIDEKKREAIARGMDIINLGIGDPDLPTLAPVVEAARKAVGKPEHHQYPSYEGMLSFREAVSGWYQRRFGIRLDPGKEVLGLIGSKEGIGHLPLAFVDPGDVVLVPEPGYPVYHAGTLFAGGTTHYMPILESNGYLPDLEAIPESVYRKTKIMFLNYPNNPTGASAPDNFFPRAIEKATRYGFILAHDAAYSEIYYDNRPPKSFLSYPGAKDVGIEFHSLSKTYNMTGWRVGFAVGNASVLAGLGMIKSNMDSGIFQALQEASITALSLPDATLAELRGLYQKRRDAFVPGLVRAGLRVTPPGASFYIWAGLPKGMSSEEATLLLLDKAGIVSTPGTGFGKSGEGYVRFALTVDERRLMEAVSRMEKMALFSGR</sequence>
<evidence type="ECO:0000256" key="2">
    <source>
        <dbReference type="ARBA" id="ARBA00022576"/>
    </source>
</evidence>
<evidence type="ECO:0000313" key="7">
    <source>
        <dbReference type="Proteomes" id="UP000029452"/>
    </source>
</evidence>
<protein>
    <recommendedName>
        <fullName evidence="4">Aminotransferase</fullName>
        <ecNumber evidence="4">2.6.1.-</ecNumber>
    </recommendedName>
</protein>
<proteinExistence type="inferred from homology"/>
<dbReference type="CDD" id="cd00609">
    <property type="entry name" value="AAT_like"/>
    <property type="match status" value="1"/>
</dbReference>
<name>A0A094YP97_9BACT</name>
<dbReference type="SUPFAM" id="SSF53383">
    <property type="entry name" value="PLP-dependent transferases"/>
    <property type="match status" value="1"/>
</dbReference>
<dbReference type="NCBIfam" id="NF006756">
    <property type="entry name" value="PRK09276.1"/>
    <property type="match status" value="1"/>
</dbReference>
<dbReference type="EMBL" id="JPGK01000001">
    <property type="protein sequence ID" value="KGA95036.1"/>
    <property type="molecule type" value="Genomic_DNA"/>
</dbReference>
<evidence type="ECO:0000259" key="5">
    <source>
        <dbReference type="Pfam" id="PF00155"/>
    </source>
</evidence>
<evidence type="ECO:0000256" key="3">
    <source>
        <dbReference type="ARBA" id="ARBA00022679"/>
    </source>
</evidence>
<comment type="caution">
    <text evidence="6">The sequence shown here is derived from an EMBL/GenBank/DDBJ whole genome shotgun (WGS) entry which is preliminary data.</text>
</comment>
<dbReference type="Gene3D" id="3.40.640.10">
    <property type="entry name" value="Type I PLP-dependent aspartate aminotransferase-like (Major domain)"/>
    <property type="match status" value="1"/>
</dbReference>
<evidence type="ECO:0000256" key="1">
    <source>
        <dbReference type="ARBA" id="ARBA00001933"/>
    </source>
</evidence>
<keyword evidence="2 4" id="KW-0032">Aminotransferase</keyword>
<dbReference type="GO" id="GO:0030170">
    <property type="term" value="F:pyridoxal phosphate binding"/>
    <property type="evidence" value="ECO:0007669"/>
    <property type="project" value="InterPro"/>
</dbReference>
<keyword evidence="3 4" id="KW-0808">Transferase</keyword>
<dbReference type="EC" id="2.6.1.-" evidence="4"/>
<comment type="similarity">
    <text evidence="4">Belongs to the class-I pyridoxal-phosphate-dependent aminotransferase family.</text>
</comment>
<gene>
    <name evidence="6" type="ORF">LptCag_2470</name>
</gene>
<dbReference type="InterPro" id="IPR004838">
    <property type="entry name" value="NHTrfase_class1_PyrdxlP-BS"/>
</dbReference>
<dbReference type="InterPro" id="IPR015424">
    <property type="entry name" value="PyrdxlP-dep_Trfase"/>
</dbReference>